<proteinExistence type="inferred from homology"/>
<reference evidence="4 6" key="1">
    <citation type="submission" date="2007-08" db="EMBL/GenBank/DDBJ databases">
        <title>Draft genome sequence of Clostridium leptum (DSM 753).</title>
        <authorList>
            <person name="Sudarsanam P."/>
            <person name="Ley R."/>
            <person name="Guruge J."/>
            <person name="Turnbaugh P.J."/>
            <person name="Mahowald M."/>
            <person name="Liep D."/>
            <person name="Gordon J."/>
        </authorList>
    </citation>
    <scope>NUCLEOTIDE SEQUENCE [LARGE SCALE GENOMIC DNA]</scope>
    <source>
        <strain evidence="4 6">DSM 753</strain>
    </source>
</reference>
<dbReference type="Proteomes" id="UP000003490">
    <property type="component" value="Unassembled WGS sequence"/>
</dbReference>
<dbReference type="Gene3D" id="3.30.360.10">
    <property type="entry name" value="Dihydrodipicolinate Reductase, domain 2"/>
    <property type="match status" value="1"/>
</dbReference>
<dbReference type="EMBL" id="NOXF01000011">
    <property type="protein sequence ID" value="PEQ23765.1"/>
    <property type="molecule type" value="Genomic_DNA"/>
</dbReference>
<evidence type="ECO:0000313" key="5">
    <source>
        <dbReference type="EMBL" id="PEQ23765.1"/>
    </source>
</evidence>
<dbReference type="SUPFAM" id="SSF55347">
    <property type="entry name" value="Glyceraldehyde-3-phosphate dehydrogenase-like, C-terminal domain"/>
    <property type="match status" value="1"/>
</dbReference>
<dbReference type="GO" id="GO:0000166">
    <property type="term" value="F:nucleotide binding"/>
    <property type="evidence" value="ECO:0007669"/>
    <property type="project" value="InterPro"/>
</dbReference>
<keyword evidence="7" id="KW-1185">Reference proteome</keyword>
<feature type="domain" description="Gfo/Idh/MocA-like oxidoreductase C-terminal" evidence="3">
    <location>
        <begin position="137"/>
        <end position="356"/>
    </location>
</feature>
<protein>
    <submittedName>
        <fullName evidence="5">Gfo/Idh/MocA family oxidoreductase</fullName>
    </submittedName>
    <submittedName>
        <fullName evidence="4">Oxidoreductase, NAD-binding domain protein</fullName>
    </submittedName>
</protein>
<evidence type="ECO:0000256" key="1">
    <source>
        <dbReference type="ARBA" id="ARBA00010928"/>
    </source>
</evidence>
<dbReference type="HOGENOM" id="CLU_023194_1_4_9"/>
<evidence type="ECO:0000313" key="6">
    <source>
        <dbReference type="Proteomes" id="UP000003490"/>
    </source>
</evidence>
<dbReference type="Proteomes" id="UP000220611">
    <property type="component" value="Unassembled WGS sequence"/>
</dbReference>
<dbReference type="SUPFAM" id="SSF51735">
    <property type="entry name" value="NAD(P)-binding Rossmann-fold domains"/>
    <property type="match status" value="1"/>
</dbReference>
<comment type="caution">
    <text evidence="4">The sequence shown here is derived from an EMBL/GenBank/DDBJ whole genome shotgun (WGS) entry which is preliminary data.</text>
</comment>
<dbReference type="PANTHER" id="PTHR43249">
    <property type="entry name" value="UDP-N-ACETYL-2-AMINO-2-DEOXY-D-GLUCURONATE OXIDASE"/>
    <property type="match status" value="1"/>
</dbReference>
<gene>
    <name evidence="5" type="ORF">CH238_12390</name>
    <name evidence="4" type="ORF">CLOLEP_00839</name>
</gene>
<dbReference type="OrthoDB" id="9815825at2"/>
<dbReference type="PANTHER" id="PTHR43249:SF1">
    <property type="entry name" value="D-GLUCOSIDE 3-DEHYDROGENASE"/>
    <property type="match status" value="1"/>
</dbReference>
<organism evidence="4 6">
    <name type="scientific">[Clostridium] leptum DSM 753</name>
    <dbReference type="NCBI Taxonomy" id="428125"/>
    <lineage>
        <taxon>Bacteria</taxon>
        <taxon>Bacillati</taxon>
        <taxon>Bacillota</taxon>
        <taxon>Clostridia</taxon>
        <taxon>Eubacteriales</taxon>
        <taxon>Oscillospiraceae</taxon>
        <taxon>Oscillospiraceae incertae sedis</taxon>
    </lineage>
</organism>
<name>A7VQK9_9FIRM</name>
<sequence length="358" mass="39788">MEAVKIGILGCGGIARSKHLPELQKIEGVEIIGFYDPIKSRAQECAEKFGNHAKVYETAGELLADPGIDAVHICTPNNTHAELAVQALENHKHVMCEKPMAINGEQAYQMEQAAQKSGKILTVGYQSRFEQRSLYLKRLCGQGELGEIYYGKAHAVRRRGVPTWGSFLNSDIQGGGCLIDMGTHALDLTLWLMDNYEPEYAVCNIYHKLGKNQNAANVWGPWNPEKFLVEDSAFGFIRMKNGATVEIDCSWALNIRNAKESVATLCGTKAGADMLEGLTLNGEKEQSLYVNHIDVTNTTGISLDIPYSDNPNQMETEDWIQAIRTGREPLVKFHEAAVVCRIIDGMYQSAKTHQPYYF</sequence>
<dbReference type="InterPro" id="IPR004104">
    <property type="entry name" value="Gfo/Idh/MocA-like_OxRdtase_C"/>
</dbReference>
<accession>A7VQK9</accession>
<dbReference type="AlphaFoldDB" id="A7VQK9"/>
<dbReference type="eggNOG" id="COG0673">
    <property type="taxonomic scope" value="Bacteria"/>
</dbReference>
<evidence type="ECO:0000313" key="7">
    <source>
        <dbReference type="Proteomes" id="UP000220611"/>
    </source>
</evidence>
<reference evidence="5 7" key="3">
    <citation type="submission" date="2017-07" db="EMBL/GenBank/DDBJ databases">
        <title>Prevalence of linear plasmids in Cutibacterium (Propionibacterium) acnes isolates obtained from prostatic tissue.</title>
        <authorList>
            <person name="Davidsson S."/>
            <person name="Carlsson J."/>
            <person name="Molling P."/>
            <person name="Andren O."/>
            <person name="Andersson S.-O."/>
            <person name="Brzuszkiewicz E."/>
            <person name="Poehlein A."/>
            <person name="Al-Zeer M."/>
            <person name="Brinkmann V."/>
            <person name="Scavenius C."/>
            <person name="Nazipi S."/>
            <person name="Soderquist B."/>
            <person name="Bruggemann H."/>
        </authorList>
    </citation>
    <scope>NUCLEOTIDE SEQUENCE [LARGE SCALE GENOMIC DNA]</scope>
    <source>
        <strain evidence="5 7">DSM 753</strain>
    </source>
</reference>
<evidence type="ECO:0000259" key="3">
    <source>
        <dbReference type="Pfam" id="PF02894"/>
    </source>
</evidence>
<dbReference type="EMBL" id="ABCB02000015">
    <property type="protein sequence ID" value="EDO62420.1"/>
    <property type="molecule type" value="Genomic_DNA"/>
</dbReference>
<evidence type="ECO:0000259" key="2">
    <source>
        <dbReference type="Pfam" id="PF01408"/>
    </source>
</evidence>
<dbReference type="Gene3D" id="3.40.50.720">
    <property type="entry name" value="NAD(P)-binding Rossmann-like Domain"/>
    <property type="match status" value="1"/>
</dbReference>
<dbReference type="InterPro" id="IPR036291">
    <property type="entry name" value="NAD(P)-bd_dom_sf"/>
</dbReference>
<feature type="domain" description="Gfo/Idh/MocA-like oxidoreductase N-terminal" evidence="2">
    <location>
        <begin position="4"/>
        <end position="125"/>
    </location>
</feature>
<dbReference type="Pfam" id="PF02894">
    <property type="entry name" value="GFO_IDH_MocA_C"/>
    <property type="match status" value="1"/>
</dbReference>
<comment type="similarity">
    <text evidence="1">Belongs to the Gfo/Idh/MocA family.</text>
</comment>
<reference evidence="4 6" key="2">
    <citation type="submission" date="2007-08" db="EMBL/GenBank/DDBJ databases">
        <authorList>
            <person name="Fulton L."/>
            <person name="Clifton S."/>
            <person name="Fulton B."/>
            <person name="Xu J."/>
            <person name="Minx P."/>
            <person name="Pepin K.H."/>
            <person name="Johnson M."/>
            <person name="Thiruvilangam P."/>
            <person name="Bhonagiri V."/>
            <person name="Nash W.E."/>
            <person name="Wang C."/>
            <person name="Mardis E.R."/>
            <person name="Wilson R.K."/>
        </authorList>
    </citation>
    <scope>NUCLEOTIDE SEQUENCE [LARGE SCALE GENOMIC DNA]</scope>
    <source>
        <strain evidence="4 6">DSM 753</strain>
    </source>
</reference>
<dbReference type="InterPro" id="IPR052515">
    <property type="entry name" value="Gfo/Idh/MocA_Oxidoreductase"/>
</dbReference>
<dbReference type="Pfam" id="PF01408">
    <property type="entry name" value="GFO_IDH_MocA"/>
    <property type="match status" value="1"/>
</dbReference>
<dbReference type="InterPro" id="IPR000683">
    <property type="entry name" value="Gfo/Idh/MocA-like_OxRdtase_N"/>
</dbReference>
<evidence type="ECO:0000313" key="4">
    <source>
        <dbReference type="EMBL" id="EDO62420.1"/>
    </source>
</evidence>